<evidence type="ECO:0000256" key="1">
    <source>
        <dbReference type="SAM" id="Coils"/>
    </source>
</evidence>
<feature type="coiled-coil region" evidence="1">
    <location>
        <begin position="40"/>
        <end position="82"/>
    </location>
</feature>
<evidence type="ECO:0000313" key="3">
    <source>
        <dbReference type="Proteomes" id="UP000465810"/>
    </source>
</evidence>
<keyword evidence="3" id="KW-1185">Reference proteome</keyword>
<protein>
    <submittedName>
        <fullName evidence="2">Uncharacterized protein</fullName>
    </submittedName>
</protein>
<comment type="caution">
    <text evidence="2">The sequence shown here is derived from an EMBL/GenBank/DDBJ whole genome shotgun (WGS) entry which is preliminary data.</text>
</comment>
<name>A0A7X4GKH8_9SPHN</name>
<dbReference type="EMBL" id="WVTD01000023">
    <property type="protein sequence ID" value="MYL99935.1"/>
    <property type="molecule type" value="Genomic_DNA"/>
</dbReference>
<gene>
    <name evidence="2" type="ORF">GR702_19430</name>
</gene>
<sequence>MGMLRDEVSREQQAKKCLEQTLRLVHLRMVFQGLEECAMVSKLERERSALAAAEKELEERRQKLAELEREEAERELNRLIKKVGQDTAIALLELAVKVKPKVAISALEKLGG</sequence>
<dbReference type="AlphaFoldDB" id="A0A7X4GKH8"/>
<dbReference type="Proteomes" id="UP000465810">
    <property type="component" value="Unassembled WGS sequence"/>
</dbReference>
<dbReference type="RefSeq" id="WP_152998736.1">
    <property type="nucleotide sequence ID" value="NZ_WVTD01000023.1"/>
</dbReference>
<keyword evidence="1" id="KW-0175">Coiled coil</keyword>
<evidence type="ECO:0000313" key="2">
    <source>
        <dbReference type="EMBL" id="MYL99935.1"/>
    </source>
</evidence>
<organism evidence="2 3">
    <name type="scientific">Novosphingobium silvae</name>
    <dbReference type="NCBI Taxonomy" id="2692619"/>
    <lineage>
        <taxon>Bacteria</taxon>
        <taxon>Pseudomonadati</taxon>
        <taxon>Pseudomonadota</taxon>
        <taxon>Alphaproteobacteria</taxon>
        <taxon>Sphingomonadales</taxon>
        <taxon>Sphingomonadaceae</taxon>
        <taxon>Novosphingobium</taxon>
    </lineage>
</organism>
<reference evidence="2 3" key="1">
    <citation type="submission" date="2019-12" db="EMBL/GenBank/DDBJ databases">
        <authorList>
            <person name="Feng G."/>
            <person name="Zhu H."/>
        </authorList>
    </citation>
    <scope>NUCLEOTIDE SEQUENCE [LARGE SCALE GENOMIC DNA]</scope>
    <source>
        <strain evidence="2 3">FGD1</strain>
    </source>
</reference>
<proteinExistence type="predicted"/>
<accession>A0A7X4GKH8</accession>